<evidence type="ECO:0000256" key="1">
    <source>
        <dbReference type="ARBA" id="ARBA00004191"/>
    </source>
</evidence>
<keyword evidence="5" id="KW-0677">Repeat</keyword>
<dbReference type="Proteomes" id="UP000799776">
    <property type="component" value="Unassembled WGS sequence"/>
</dbReference>
<keyword evidence="2" id="KW-0134">Cell wall</keyword>
<sequence length="307" mass="31172">IMAYATAALLALAAAVHASPFPQAVTYAVSPSGSVAGATADYTSSFGIAVAALTAASSTSYDIPMGTSAVSQIGDGQIQAPSYVNVTTTVEATSTVVAVSEYPDGQPQAPVSSSSSSSSSVATPMTPMTPLIPGGPMTPVTPSSTIEATSTVVAVSEYPDGQPQAPVSTSTSSSSSSSSAEATTTAAAVSQISDGQIQSSGSSKRSLVACETNNTLQLSLNDGILKDAYGRIGYIASNYQFQFDNPPQSGAIYTAGFSLAQNGSLALGGSAVWYRCLSGDFYNLYDRYWAAQCEAVTINSIELEQCS</sequence>
<dbReference type="Pfam" id="PF00399">
    <property type="entry name" value="PIR"/>
    <property type="match status" value="2"/>
</dbReference>
<evidence type="ECO:0000256" key="4">
    <source>
        <dbReference type="ARBA" id="ARBA00022729"/>
    </source>
</evidence>
<dbReference type="InterPro" id="IPR054508">
    <property type="entry name" value="PIR1-like_C"/>
</dbReference>
<keyword evidence="11" id="KW-1185">Reference proteome</keyword>
<dbReference type="GO" id="GO:0009277">
    <property type="term" value="C:fungal-type cell wall"/>
    <property type="evidence" value="ECO:0007669"/>
    <property type="project" value="TreeGrafter"/>
</dbReference>
<feature type="region of interest" description="Disordered" evidence="7">
    <location>
        <begin position="158"/>
        <end position="179"/>
    </location>
</feature>
<reference evidence="10" key="1">
    <citation type="journal article" date="2020" name="Stud. Mycol.">
        <title>101 Dothideomycetes genomes: a test case for predicting lifestyles and emergence of pathogens.</title>
        <authorList>
            <person name="Haridas S."/>
            <person name="Albert R."/>
            <person name="Binder M."/>
            <person name="Bloem J."/>
            <person name="Labutti K."/>
            <person name="Salamov A."/>
            <person name="Andreopoulos B."/>
            <person name="Baker S."/>
            <person name="Barry K."/>
            <person name="Bills G."/>
            <person name="Bluhm B."/>
            <person name="Cannon C."/>
            <person name="Castanera R."/>
            <person name="Culley D."/>
            <person name="Daum C."/>
            <person name="Ezra D."/>
            <person name="Gonzalez J."/>
            <person name="Henrissat B."/>
            <person name="Kuo A."/>
            <person name="Liang C."/>
            <person name="Lipzen A."/>
            <person name="Lutzoni F."/>
            <person name="Magnuson J."/>
            <person name="Mondo S."/>
            <person name="Nolan M."/>
            <person name="Ohm R."/>
            <person name="Pangilinan J."/>
            <person name="Park H.-J."/>
            <person name="Ramirez L."/>
            <person name="Alfaro M."/>
            <person name="Sun H."/>
            <person name="Tritt A."/>
            <person name="Yoshinaga Y."/>
            <person name="Zwiers L.-H."/>
            <person name="Turgeon B."/>
            <person name="Goodwin S."/>
            <person name="Spatafora J."/>
            <person name="Crous P."/>
            <person name="Grigoriev I."/>
        </authorList>
    </citation>
    <scope>NUCLEOTIDE SEQUENCE</scope>
    <source>
        <strain evidence="10">CBS 121410</strain>
    </source>
</reference>
<name>A0A6A5YBJ6_9PEZI</name>
<comment type="subcellular location">
    <subcellularLocation>
        <location evidence="1">Secreted</location>
        <location evidence="1">Cell wall</location>
    </subcellularLocation>
</comment>
<dbReference type="GO" id="GO:0031505">
    <property type="term" value="P:fungal-type cell wall organization"/>
    <property type="evidence" value="ECO:0007669"/>
    <property type="project" value="UniProtKB-ARBA"/>
</dbReference>
<protein>
    <recommendedName>
        <fullName evidence="9">Cell wall mannoprotein PIR1-like C-terminal domain-containing protein</fullName>
    </recommendedName>
</protein>
<keyword evidence="4 8" id="KW-0732">Signal</keyword>
<dbReference type="OrthoDB" id="5415592at2759"/>
<keyword evidence="3" id="KW-0964">Secreted</keyword>
<gene>
    <name evidence="10" type="ORF">K490DRAFT_38451</name>
</gene>
<comment type="similarity">
    <text evidence="6">Belongs to the PIR protein family.</text>
</comment>
<evidence type="ECO:0000256" key="6">
    <source>
        <dbReference type="ARBA" id="ARBA00038219"/>
    </source>
</evidence>
<feature type="chain" id="PRO_5025351506" description="Cell wall mannoprotein PIR1-like C-terminal domain-containing protein" evidence="8">
    <location>
        <begin position="19"/>
        <end position="307"/>
    </location>
</feature>
<dbReference type="InterPro" id="IPR000420">
    <property type="entry name" value="Yeast_PIR_rpt"/>
</dbReference>
<dbReference type="PANTHER" id="PTHR47254:SF1">
    <property type="entry name" value="CELL WALL MANNOPROTEIN CIS3-RELATED"/>
    <property type="match status" value="1"/>
</dbReference>
<dbReference type="PANTHER" id="PTHR47254">
    <property type="entry name" value="CELL WALL MANNOPROTEIN CIS3-RELATED"/>
    <property type="match status" value="1"/>
</dbReference>
<evidence type="ECO:0000256" key="7">
    <source>
        <dbReference type="SAM" id="MobiDB-lite"/>
    </source>
</evidence>
<organism evidence="10 11">
    <name type="scientific">Saccharata proteae CBS 121410</name>
    <dbReference type="NCBI Taxonomy" id="1314787"/>
    <lineage>
        <taxon>Eukaryota</taxon>
        <taxon>Fungi</taxon>
        <taxon>Dikarya</taxon>
        <taxon>Ascomycota</taxon>
        <taxon>Pezizomycotina</taxon>
        <taxon>Dothideomycetes</taxon>
        <taxon>Dothideomycetes incertae sedis</taxon>
        <taxon>Botryosphaeriales</taxon>
        <taxon>Saccharataceae</taxon>
        <taxon>Saccharata</taxon>
    </lineage>
</organism>
<evidence type="ECO:0000256" key="5">
    <source>
        <dbReference type="ARBA" id="ARBA00022737"/>
    </source>
</evidence>
<accession>A0A6A5YBJ6</accession>
<dbReference type="AlphaFoldDB" id="A0A6A5YBJ6"/>
<dbReference type="InterPro" id="IPR051153">
    <property type="entry name" value="Yeast_CWMannoprotein_PIR"/>
</dbReference>
<evidence type="ECO:0000259" key="9">
    <source>
        <dbReference type="Pfam" id="PF22799"/>
    </source>
</evidence>
<proteinExistence type="inferred from homology"/>
<evidence type="ECO:0000313" key="11">
    <source>
        <dbReference type="Proteomes" id="UP000799776"/>
    </source>
</evidence>
<dbReference type="Pfam" id="PF22799">
    <property type="entry name" value="PIR1-like_C"/>
    <property type="match status" value="1"/>
</dbReference>
<evidence type="ECO:0000256" key="3">
    <source>
        <dbReference type="ARBA" id="ARBA00022525"/>
    </source>
</evidence>
<feature type="region of interest" description="Disordered" evidence="7">
    <location>
        <begin position="101"/>
        <end position="143"/>
    </location>
</feature>
<feature type="compositionally biased region" description="Low complexity" evidence="7">
    <location>
        <begin position="168"/>
        <end position="179"/>
    </location>
</feature>
<dbReference type="GO" id="GO:0005199">
    <property type="term" value="F:structural constituent of cell wall"/>
    <property type="evidence" value="ECO:0007669"/>
    <property type="project" value="InterPro"/>
</dbReference>
<evidence type="ECO:0000256" key="2">
    <source>
        <dbReference type="ARBA" id="ARBA00022512"/>
    </source>
</evidence>
<dbReference type="PROSITE" id="PS50256">
    <property type="entry name" value="PIR_REPEAT_2"/>
    <property type="match status" value="2"/>
</dbReference>
<evidence type="ECO:0000256" key="8">
    <source>
        <dbReference type="SAM" id="SignalP"/>
    </source>
</evidence>
<feature type="signal peptide" evidence="8">
    <location>
        <begin position="1"/>
        <end position="18"/>
    </location>
</feature>
<feature type="non-terminal residue" evidence="10">
    <location>
        <position position="1"/>
    </location>
</feature>
<evidence type="ECO:0000313" key="10">
    <source>
        <dbReference type="EMBL" id="KAF2088873.1"/>
    </source>
</evidence>
<dbReference type="EMBL" id="ML978715">
    <property type="protein sequence ID" value="KAF2088873.1"/>
    <property type="molecule type" value="Genomic_DNA"/>
</dbReference>
<feature type="domain" description="Cell wall mannoprotein PIR1-like C-terminal" evidence="9">
    <location>
        <begin position="223"/>
        <end position="296"/>
    </location>
</feature>